<evidence type="ECO:0000259" key="11">
    <source>
        <dbReference type="Pfam" id="PF07715"/>
    </source>
</evidence>
<accession>A0A1N7KSQ2</accession>
<dbReference type="Pfam" id="PF07715">
    <property type="entry name" value="Plug"/>
    <property type="match status" value="1"/>
</dbReference>
<evidence type="ECO:0000313" key="13">
    <source>
        <dbReference type="Proteomes" id="UP000186917"/>
    </source>
</evidence>
<dbReference type="RefSeq" id="WP_076375153.1">
    <property type="nucleotide sequence ID" value="NZ_AP017422.1"/>
</dbReference>
<dbReference type="InterPro" id="IPR036942">
    <property type="entry name" value="Beta-barrel_TonB_sf"/>
</dbReference>
<reference evidence="13" key="1">
    <citation type="submission" date="2017-01" db="EMBL/GenBank/DDBJ databases">
        <authorList>
            <person name="Varghese N."/>
            <person name="Submissions S."/>
        </authorList>
    </citation>
    <scope>NUCLEOTIDE SEQUENCE [LARGE SCALE GENOMIC DNA]</scope>
    <source>
        <strain evidence="13">DSM 21054</strain>
    </source>
</reference>
<dbReference type="InterPro" id="IPR023997">
    <property type="entry name" value="TonB-dep_OMP_SusC/RagA_CS"/>
</dbReference>
<evidence type="ECO:0000259" key="10">
    <source>
        <dbReference type="Pfam" id="PF00593"/>
    </source>
</evidence>
<organism evidence="12 13">
    <name type="scientific">Filimonas lacunae</name>
    <dbReference type="NCBI Taxonomy" id="477680"/>
    <lineage>
        <taxon>Bacteria</taxon>
        <taxon>Pseudomonadati</taxon>
        <taxon>Bacteroidota</taxon>
        <taxon>Chitinophagia</taxon>
        <taxon>Chitinophagales</taxon>
        <taxon>Chitinophagaceae</taxon>
        <taxon>Filimonas</taxon>
    </lineage>
</organism>
<evidence type="ECO:0000313" key="12">
    <source>
        <dbReference type="EMBL" id="SIS64638.1"/>
    </source>
</evidence>
<evidence type="ECO:0000256" key="3">
    <source>
        <dbReference type="ARBA" id="ARBA00022452"/>
    </source>
</evidence>
<dbReference type="InterPro" id="IPR037066">
    <property type="entry name" value="Plug_dom_sf"/>
</dbReference>
<keyword evidence="5 9" id="KW-0798">TonB box</keyword>
<dbReference type="Gene3D" id="2.60.40.1120">
    <property type="entry name" value="Carboxypeptidase-like, regulatory domain"/>
    <property type="match status" value="1"/>
</dbReference>
<evidence type="ECO:0000256" key="5">
    <source>
        <dbReference type="ARBA" id="ARBA00023077"/>
    </source>
</evidence>
<dbReference type="Proteomes" id="UP000186917">
    <property type="component" value="Unassembled WGS sequence"/>
</dbReference>
<keyword evidence="3 8" id="KW-1134">Transmembrane beta strand</keyword>
<dbReference type="NCBIfam" id="TIGR04056">
    <property type="entry name" value="OMP_RagA_SusC"/>
    <property type="match status" value="1"/>
</dbReference>
<dbReference type="AlphaFoldDB" id="A0A1N7KSQ2"/>
<sequence>MNGLRLPKGMHIMLLSAFLLLNLLVQAQNVTIKGKVIDDKGNPVSSVSIKVKSTNASKTGGADGTFSISAPKGDVLIFSSVGYTTKEVVVGNESIIDVTLATDIAHLNDVVVIGYGKASKKTLSSAVTTVKPEDLNKGVISDVGQLLQGKVPGLNISSSGDPNKPAAVVLRGASSINSPNGPFYVIDGVPGADITTIAPDDIASVDVLKDAAATAIYGNKAASGVIMVTTKKGKKGAAQTSYNGSIGRETVSGKLKLMDGPELKAYLAANGSTLSSADDKGANTDWMKAIQRDGAMSQNHNLSVSGGGEKSTYSASINYLNKEGILQKSKLNRIIGRIGLEHLALNDKAKFTLNVSNSISTSNSTPLQNNVLQQAAIHLPTSPVRNADGSYFENFSILGYFNPVSLIDHAKDDTKNNILLASFITEIKLPLGLTYNVNLSYQKTSTLHGEYYDSYYSNNYKSSNFYSVPDPALTSSRAVLSFGTNGTAIRSSYENSTKNLETFLTWDRKIGAHSINAVVGYSYQQNLTGDGLQASNTNFRSDYTGYQNLALGYYQGVSGYSVNFGTVVPGETKFISDFARLNYSFQDKYLLQASIRRDGSSVFGTNNQWGYFPSVSLAWRMKQENFLKDVTFINDLKLRASYGQTGNALGFGAYTAQRIYTSIDYTYDAAWVNAIGVVQAGNPNLKWEKTATTNLGVDFSLFNNLINGSIDVYDKVTTGMIFKYQASSSIVPGGAVWGNGGKMSNKGIELSLSSTPVKNKNFSWTTTLNLASNKNRVVFMDGPAEYHVNVDSVYYSQIDASGQTGATLQLLTKGAPLGEFFTLKYAGKNASGTSQFVKKDGTIASDNTVATRANYRSAGSPQPKLLFGFTNTFRYKNLDVNLFIRGTLGQKIFNATRASLSNVYTATTNNISVYAKDDKLSDVNNLWFSDRYVENGSYVRFDNLTVGYNIKLHSDYVRSIRVYSTVNNLAVITSYKGVDPEVNMGGVSPGVDYNNFYPKTRTIMLGAMINF</sequence>
<dbReference type="SUPFAM" id="SSF56935">
    <property type="entry name" value="Porins"/>
    <property type="match status" value="1"/>
</dbReference>
<protein>
    <submittedName>
        <fullName evidence="12">Iron complex outermembrane recepter protein</fullName>
    </submittedName>
</protein>
<dbReference type="InterPro" id="IPR012910">
    <property type="entry name" value="Plug_dom"/>
</dbReference>
<keyword evidence="6 8" id="KW-0472">Membrane</keyword>
<dbReference type="Gene3D" id="2.40.170.20">
    <property type="entry name" value="TonB-dependent receptor, beta-barrel domain"/>
    <property type="match status" value="1"/>
</dbReference>
<dbReference type="EMBL" id="FTOR01000001">
    <property type="protein sequence ID" value="SIS64638.1"/>
    <property type="molecule type" value="Genomic_DNA"/>
</dbReference>
<keyword evidence="2 8" id="KW-0813">Transport</keyword>
<keyword evidence="4 8" id="KW-0812">Transmembrane</keyword>
<evidence type="ECO:0000256" key="9">
    <source>
        <dbReference type="RuleBase" id="RU003357"/>
    </source>
</evidence>
<dbReference type="OrthoDB" id="9768177at2"/>
<feature type="domain" description="TonB-dependent receptor plug" evidence="11">
    <location>
        <begin position="120"/>
        <end position="225"/>
    </location>
</feature>
<dbReference type="NCBIfam" id="TIGR04057">
    <property type="entry name" value="SusC_RagA_signa"/>
    <property type="match status" value="1"/>
</dbReference>
<dbReference type="GO" id="GO:0009279">
    <property type="term" value="C:cell outer membrane"/>
    <property type="evidence" value="ECO:0007669"/>
    <property type="project" value="UniProtKB-SubCell"/>
</dbReference>
<gene>
    <name evidence="12" type="ORF">SAMN05421788_101401</name>
</gene>
<dbReference type="Pfam" id="PF13715">
    <property type="entry name" value="CarbopepD_reg_2"/>
    <property type="match status" value="1"/>
</dbReference>
<dbReference type="STRING" id="477680.SAMN05421788_101401"/>
<proteinExistence type="inferred from homology"/>
<evidence type="ECO:0000256" key="7">
    <source>
        <dbReference type="ARBA" id="ARBA00023237"/>
    </source>
</evidence>
<evidence type="ECO:0000256" key="2">
    <source>
        <dbReference type="ARBA" id="ARBA00022448"/>
    </source>
</evidence>
<comment type="subcellular location">
    <subcellularLocation>
        <location evidence="1 8">Cell outer membrane</location>
        <topology evidence="1 8">Multi-pass membrane protein</topology>
    </subcellularLocation>
</comment>
<keyword evidence="7 8" id="KW-0998">Cell outer membrane</keyword>
<dbReference type="InterPro" id="IPR039426">
    <property type="entry name" value="TonB-dep_rcpt-like"/>
</dbReference>
<evidence type="ECO:0000256" key="6">
    <source>
        <dbReference type="ARBA" id="ARBA00023136"/>
    </source>
</evidence>
<evidence type="ECO:0000256" key="8">
    <source>
        <dbReference type="PROSITE-ProRule" id="PRU01360"/>
    </source>
</evidence>
<dbReference type="PROSITE" id="PS52016">
    <property type="entry name" value="TONB_DEPENDENT_REC_3"/>
    <property type="match status" value="1"/>
</dbReference>
<dbReference type="SUPFAM" id="SSF49464">
    <property type="entry name" value="Carboxypeptidase regulatory domain-like"/>
    <property type="match status" value="1"/>
</dbReference>
<name>A0A1N7KSQ2_9BACT</name>
<dbReference type="Gene3D" id="2.170.130.10">
    <property type="entry name" value="TonB-dependent receptor, plug domain"/>
    <property type="match status" value="1"/>
</dbReference>
<feature type="domain" description="TonB-dependent receptor-like beta-barrel" evidence="10">
    <location>
        <begin position="432"/>
        <end position="969"/>
    </location>
</feature>
<keyword evidence="13" id="KW-1185">Reference proteome</keyword>
<dbReference type="InterPro" id="IPR023996">
    <property type="entry name" value="TonB-dep_OMP_SusC/RagA"/>
</dbReference>
<evidence type="ECO:0000256" key="1">
    <source>
        <dbReference type="ARBA" id="ARBA00004571"/>
    </source>
</evidence>
<comment type="similarity">
    <text evidence="8 9">Belongs to the TonB-dependent receptor family.</text>
</comment>
<dbReference type="Pfam" id="PF00593">
    <property type="entry name" value="TonB_dep_Rec_b-barrel"/>
    <property type="match status" value="1"/>
</dbReference>
<evidence type="ECO:0000256" key="4">
    <source>
        <dbReference type="ARBA" id="ARBA00022692"/>
    </source>
</evidence>
<dbReference type="InterPro" id="IPR008969">
    <property type="entry name" value="CarboxyPept-like_regulatory"/>
</dbReference>
<dbReference type="InterPro" id="IPR000531">
    <property type="entry name" value="Beta-barrel_TonB"/>
</dbReference>